<dbReference type="Proteomes" id="UP000218327">
    <property type="component" value="Unassembled WGS sequence"/>
</dbReference>
<dbReference type="AlphaFoldDB" id="A0A2A5ATS3"/>
<evidence type="ECO:0000313" key="1">
    <source>
        <dbReference type="EMBL" id="PCJ22724.1"/>
    </source>
</evidence>
<evidence type="ECO:0000313" key="2">
    <source>
        <dbReference type="Proteomes" id="UP000218327"/>
    </source>
</evidence>
<dbReference type="EMBL" id="NVVJ01000052">
    <property type="protein sequence ID" value="PCJ22724.1"/>
    <property type="molecule type" value="Genomic_DNA"/>
</dbReference>
<dbReference type="Pfam" id="PF13759">
    <property type="entry name" value="2OG-FeII_Oxy_5"/>
    <property type="match status" value="1"/>
</dbReference>
<protein>
    <recommendedName>
        <fullName evidence="3">Prolyl 4-hydroxylase alpha subunit Fe(2+) 2OG dioxygenase domain-containing protein</fullName>
    </recommendedName>
</protein>
<organism evidence="1 2">
    <name type="scientific">SAR86 cluster bacterium</name>
    <dbReference type="NCBI Taxonomy" id="2030880"/>
    <lineage>
        <taxon>Bacteria</taxon>
        <taxon>Pseudomonadati</taxon>
        <taxon>Pseudomonadota</taxon>
        <taxon>Gammaproteobacteria</taxon>
        <taxon>SAR86 cluster</taxon>
    </lineage>
</organism>
<evidence type="ECO:0008006" key="3">
    <source>
        <dbReference type="Google" id="ProtNLM"/>
    </source>
</evidence>
<name>A0A2A5ATS3_9GAMM</name>
<reference evidence="2" key="1">
    <citation type="submission" date="2017-08" db="EMBL/GenBank/DDBJ databases">
        <title>A dynamic microbial community with high functional redundancy inhabits the cold, oxic subseafloor aquifer.</title>
        <authorList>
            <person name="Tully B.J."/>
            <person name="Wheat C.G."/>
            <person name="Glazer B.T."/>
            <person name="Huber J.A."/>
        </authorList>
    </citation>
    <scope>NUCLEOTIDE SEQUENCE [LARGE SCALE GENOMIC DNA]</scope>
</reference>
<gene>
    <name evidence="1" type="ORF">COA96_13560</name>
</gene>
<proteinExistence type="predicted"/>
<dbReference type="Gene3D" id="2.60.120.620">
    <property type="entry name" value="q2cbj1_9rhob like domain"/>
    <property type="match status" value="1"/>
</dbReference>
<sequence length="217" mass="24901">MSAKIINIFTTPIMIFDTLISDSAINNRLKELALEKYENTENIMRSNKKGWESAQDFHTWDDDAVRTLRKAMHNVFLQLSAHETKMKVTEFEMAFRESALVNVGKRGAYHVPHIHRNCSWSAVYYIDVPTKDEDRAGELELLDPRTNPIITGITKRKSAISITPKTGMAVCFPSWLEHWVHPWNSDEARISVAWNITITSLKKKSASESKIENRTQP</sequence>
<comment type="caution">
    <text evidence="1">The sequence shown here is derived from an EMBL/GenBank/DDBJ whole genome shotgun (WGS) entry which is preliminary data.</text>
</comment>
<accession>A0A2A5ATS3</accession>
<dbReference type="NCBIfam" id="TIGR02466">
    <property type="entry name" value="TIGR02466 family protein"/>
    <property type="match status" value="1"/>
</dbReference>
<dbReference type="InterPro" id="IPR012668">
    <property type="entry name" value="CHP02466"/>
</dbReference>